<organism evidence="2 3">
    <name type="scientific">Martelella mediterranea</name>
    <dbReference type="NCBI Taxonomy" id="293089"/>
    <lineage>
        <taxon>Bacteria</taxon>
        <taxon>Pseudomonadati</taxon>
        <taxon>Pseudomonadota</taxon>
        <taxon>Alphaproteobacteria</taxon>
        <taxon>Hyphomicrobiales</taxon>
        <taxon>Aurantimonadaceae</taxon>
        <taxon>Martelella</taxon>
    </lineage>
</organism>
<comment type="caution">
    <text evidence="2">The sequence shown here is derived from an EMBL/GenBank/DDBJ whole genome shotgun (WGS) entry which is preliminary data.</text>
</comment>
<evidence type="ECO:0000313" key="2">
    <source>
        <dbReference type="EMBL" id="TCT40154.1"/>
    </source>
</evidence>
<gene>
    <name evidence="2" type="ORF">EDC90_10105</name>
</gene>
<dbReference type="EMBL" id="SMAR01000010">
    <property type="protein sequence ID" value="TCT40154.1"/>
    <property type="molecule type" value="Genomic_DNA"/>
</dbReference>
<dbReference type="PROSITE" id="PS51257">
    <property type="entry name" value="PROKAR_LIPOPROTEIN"/>
    <property type="match status" value="1"/>
</dbReference>
<dbReference type="SUPFAM" id="SSF53955">
    <property type="entry name" value="Lysozyme-like"/>
    <property type="match status" value="1"/>
</dbReference>
<name>A0A4R3NUF6_9HYPH</name>
<dbReference type="Pfam" id="PF19489">
    <property type="entry name" value="SLT_4"/>
    <property type="match status" value="1"/>
</dbReference>
<evidence type="ECO:0000259" key="1">
    <source>
        <dbReference type="Pfam" id="PF19489"/>
    </source>
</evidence>
<dbReference type="OrthoDB" id="9789144at2"/>
<protein>
    <recommendedName>
        <fullName evidence="1">Transglycosylase SLT domain-containing protein</fullName>
    </recommendedName>
</protein>
<dbReference type="Proteomes" id="UP000295097">
    <property type="component" value="Unassembled WGS sequence"/>
</dbReference>
<dbReference type="CDD" id="cd00442">
    <property type="entry name" value="Lyz-like"/>
    <property type="match status" value="1"/>
</dbReference>
<proteinExistence type="predicted"/>
<keyword evidence="3" id="KW-1185">Reference proteome</keyword>
<dbReference type="AlphaFoldDB" id="A0A4R3NUF6"/>
<accession>A0A4R3NUF6</accession>
<dbReference type="InterPro" id="IPR045795">
    <property type="entry name" value="SLT_4"/>
</dbReference>
<dbReference type="Gene3D" id="1.10.530.10">
    <property type="match status" value="1"/>
</dbReference>
<sequence>MSISRLSVVAVILGLAILSGCSSTVSNVGNSCAIFDQRNGLFENWRRDAEKASRDYGVPVSVLMATIYVESSFDSHARPPRKKILGFIPGPRASSALGYSQALDGTWSEYKSRTGQRGVSRTDFGDAIYFIAWYHYQSHIRNGIALNDPYNLYLAYHSGHAGYSRGVWKNRPVAKSAAARAQKMTQVYEAQLRRCPG</sequence>
<feature type="domain" description="Transglycosylase SLT" evidence="1">
    <location>
        <begin position="11"/>
        <end position="195"/>
    </location>
</feature>
<dbReference type="InterPro" id="IPR023346">
    <property type="entry name" value="Lysozyme-like_dom_sf"/>
</dbReference>
<dbReference type="RefSeq" id="WP_132310498.1">
    <property type="nucleotide sequence ID" value="NZ_SMAR01000010.1"/>
</dbReference>
<reference evidence="2 3" key="1">
    <citation type="submission" date="2019-03" db="EMBL/GenBank/DDBJ databases">
        <title>Freshwater and sediment microbial communities from various areas in North America, analyzing microbe dynamics in response to fracking.</title>
        <authorList>
            <person name="Lamendella R."/>
        </authorList>
    </citation>
    <scope>NUCLEOTIDE SEQUENCE [LARGE SCALE GENOMIC DNA]</scope>
    <source>
        <strain evidence="2 3">175.2</strain>
    </source>
</reference>
<evidence type="ECO:0000313" key="3">
    <source>
        <dbReference type="Proteomes" id="UP000295097"/>
    </source>
</evidence>